<evidence type="ECO:0000313" key="2">
    <source>
        <dbReference type="EMBL" id="PYI67920.1"/>
    </source>
</evidence>
<comment type="caution">
    <text evidence="2">The sequence shown here is derived from an EMBL/GenBank/DDBJ whole genome shotgun (WGS) entry which is preliminary data.</text>
</comment>
<keyword evidence="1" id="KW-1133">Transmembrane helix</keyword>
<dbReference type="EMBL" id="QJVD01000007">
    <property type="protein sequence ID" value="PYI67920.1"/>
    <property type="molecule type" value="Genomic_DNA"/>
</dbReference>
<accession>A0A2V5LKT5</accession>
<keyword evidence="1" id="KW-0812">Transmembrane</keyword>
<evidence type="ECO:0000256" key="1">
    <source>
        <dbReference type="SAM" id="Phobius"/>
    </source>
</evidence>
<name>A0A2V5LKT5_9MICC</name>
<feature type="transmembrane region" description="Helical" evidence="1">
    <location>
        <begin position="21"/>
        <end position="43"/>
    </location>
</feature>
<keyword evidence="3" id="KW-1185">Reference proteome</keyword>
<protein>
    <submittedName>
        <fullName evidence="2">Uncharacterized protein</fullName>
    </submittedName>
</protein>
<gene>
    <name evidence="2" type="ORF">CVV68_08655</name>
</gene>
<sequence length="153" mass="16233">MTFIQNQLYVDGMLRRMFRSIVIMAALVIAWGVFTGFMVDSAAGPLRGAFQGLVVAAAGAISFVIMTLDARTPLSRQYPALSQPDSVERQVFVASSSAAFVDMIGLALLSAALVMTYPELFNAAPLLIGIVVVALVDFGIRFGLQRGSLVGSA</sequence>
<dbReference type="Proteomes" id="UP000247832">
    <property type="component" value="Unassembled WGS sequence"/>
</dbReference>
<feature type="transmembrane region" description="Helical" evidence="1">
    <location>
        <begin position="49"/>
        <end position="70"/>
    </location>
</feature>
<keyword evidence="1" id="KW-0472">Membrane</keyword>
<feature type="transmembrane region" description="Helical" evidence="1">
    <location>
        <begin position="91"/>
        <end position="114"/>
    </location>
</feature>
<organism evidence="2 3">
    <name type="scientific">Arthrobacter livingstonensis</name>
    <dbReference type="NCBI Taxonomy" id="670078"/>
    <lineage>
        <taxon>Bacteria</taxon>
        <taxon>Bacillati</taxon>
        <taxon>Actinomycetota</taxon>
        <taxon>Actinomycetes</taxon>
        <taxon>Micrococcales</taxon>
        <taxon>Micrococcaceae</taxon>
        <taxon>Arthrobacter</taxon>
    </lineage>
</organism>
<proteinExistence type="predicted"/>
<dbReference type="AlphaFoldDB" id="A0A2V5LKT5"/>
<feature type="transmembrane region" description="Helical" evidence="1">
    <location>
        <begin position="120"/>
        <end position="140"/>
    </location>
</feature>
<reference evidence="2 3" key="1">
    <citation type="submission" date="2018-05" db="EMBL/GenBank/DDBJ databases">
        <title>Genetic diversity of glacier-inhabiting Cryobacterium bacteria in China and description of Cryobacterium mengkeensis sp. nov. and Arthrobacter glacialis sp. nov.</title>
        <authorList>
            <person name="Liu Q."/>
            <person name="Xin Y.-H."/>
        </authorList>
    </citation>
    <scope>NUCLEOTIDE SEQUENCE [LARGE SCALE GENOMIC DNA]</scope>
    <source>
        <strain evidence="2 3">LI2</strain>
    </source>
</reference>
<evidence type="ECO:0000313" key="3">
    <source>
        <dbReference type="Proteomes" id="UP000247832"/>
    </source>
</evidence>